<accession>A0A0F8YB81</accession>
<dbReference type="SMART" id="SM00960">
    <property type="entry name" value="Robl_LC7"/>
    <property type="match status" value="1"/>
</dbReference>
<proteinExistence type="predicted"/>
<comment type="caution">
    <text evidence="2">The sequence shown here is derived from an EMBL/GenBank/DDBJ whole genome shotgun (WGS) entry which is preliminary data.</text>
</comment>
<organism evidence="2">
    <name type="scientific">marine sediment metagenome</name>
    <dbReference type="NCBI Taxonomy" id="412755"/>
    <lineage>
        <taxon>unclassified sequences</taxon>
        <taxon>metagenomes</taxon>
        <taxon>ecological metagenomes</taxon>
    </lineage>
</organism>
<reference evidence="2" key="1">
    <citation type="journal article" date="2015" name="Nature">
        <title>Complex archaea that bridge the gap between prokaryotes and eukaryotes.</title>
        <authorList>
            <person name="Spang A."/>
            <person name="Saw J.H."/>
            <person name="Jorgensen S.L."/>
            <person name="Zaremba-Niedzwiedzka K."/>
            <person name="Martijn J."/>
            <person name="Lind A.E."/>
            <person name="van Eijk R."/>
            <person name="Schleper C."/>
            <person name="Guy L."/>
            <person name="Ettema T.J."/>
        </authorList>
    </citation>
    <scope>NUCLEOTIDE SEQUENCE</scope>
</reference>
<evidence type="ECO:0000313" key="2">
    <source>
        <dbReference type="EMBL" id="KKK51374.1"/>
    </source>
</evidence>
<feature type="non-terminal residue" evidence="2">
    <location>
        <position position="1"/>
    </location>
</feature>
<dbReference type="EMBL" id="LAZR01067540">
    <property type="protein sequence ID" value="KKK51374.1"/>
    <property type="molecule type" value="Genomic_DNA"/>
</dbReference>
<dbReference type="SUPFAM" id="SSF103196">
    <property type="entry name" value="Roadblock/LC7 domain"/>
    <property type="match status" value="1"/>
</dbReference>
<dbReference type="Pfam" id="PF03259">
    <property type="entry name" value="Robl_LC7"/>
    <property type="match status" value="1"/>
</dbReference>
<evidence type="ECO:0000259" key="1">
    <source>
        <dbReference type="SMART" id="SM00960"/>
    </source>
</evidence>
<dbReference type="AlphaFoldDB" id="A0A0F8YB81"/>
<gene>
    <name evidence="2" type="ORF">LCGC14_3115580</name>
</gene>
<dbReference type="PANTHER" id="PTHR10779">
    <property type="entry name" value="DYNEIN LIGHT CHAIN ROADBLOCK"/>
    <property type="match status" value="1"/>
</dbReference>
<dbReference type="Gene3D" id="3.30.450.30">
    <property type="entry name" value="Dynein light chain 2a, cytoplasmic"/>
    <property type="match status" value="1"/>
</dbReference>
<name>A0A0F8YB81_9ZZZZ</name>
<sequence>LINRQEVKNIIRRFEQREGIRGVIICDSSGLPIDSNLEIQVSEEIAAYVTSLIGKGKQVVKALKEGDLSFIRLETSKGETMIALQENLILIILK</sequence>
<feature type="domain" description="Roadblock/LAMTOR2" evidence="1">
    <location>
        <begin position="7"/>
        <end position="94"/>
    </location>
</feature>
<dbReference type="InterPro" id="IPR004942">
    <property type="entry name" value="Roadblock/LAMTOR2_dom"/>
</dbReference>
<protein>
    <recommendedName>
        <fullName evidence="1">Roadblock/LAMTOR2 domain-containing protein</fullName>
    </recommendedName>
</protein>